<sequence>MAAGLPSFVVTTFELATTDELERAFIRALCSVYPSQIRASEIMRALGMAVPISRDTAGNTICRDQASLIKFHNLRIRVSRLLSSFDWQVERTGGLITDAYAVRYMGLSEAA</sequence>
<evidence type="ECO:0000313" key="2">
    <source>
        <dbReference type="Proteomes" id="UP000435802"/>
    </source>
</evidence>
<dbReference type="EMBL" id="WUMK01000004">
    <property type="protein sequence ID" value="MXN46080.1"/>
    <property type="molecule type" value="Genomic_DNA"/>
</dbReference>
<reference evidence="1 2" key="1">
    <citation type="submission" date="2019-12" db="EMBL/GenBank/DDBJ databases">
        <title>Shinella kummerowiae sp. nov., a symbiotic bacterium isolated from root nodules of the herbal legume Kummerowia stipulacea.</title>
        <authorList>
            <person name="Gao J."/>
        </authorList>
    </citation>
    <scope>NUCLEOTIDE SEQUENCE [LARGE SCALE GENOMIC DNA]</scope>
    <source>
        <strain evidence="1 2">CCBAU 25048</strain>
    </source>
</reference>
<gene>
    <name evidence="1" type="ORF">GR138_12855</name>
</gene>
<dbReference type="RefSeq" id="WP_160859627.1">
    <property type="nucleotide sequence ID" value="NZ_WUMK01000004.1"/>
</dbReference>
<organism evidence="1 2">
    <name type="scientific">Shinella kummerowiae</name>
    <dbReference type="NCBI Taxonomy" id="417745"/>
    <lineage>
        <taxon>Bacteria</taxon>
        <taxon>Pseudomonadati</taxon>
        <taxon>Pseudomonadota</taxon>
        <taxon>Alphaproteobacteria</taxon>
        <taxon>Hyphomicrobiales</taxon>
        <taxon>Rhizobiaceae</taxon>
        <taxon>Shinella</taxon>
    </lineage>
</organism>
<comment type="caution">
    <text evidence="1">The sequence shown here is derived from an EMBL/GenBank/DDBJ whole genome shotgun (WGS) entry which is preliminary data.</text>
</comment>
<accession>A0A6N8SH47</accession>
<protein>
    <submittedName>
        <fullName evidence="1">Uncharacterized protein</fullName>
    </submittedName>
</protein>
<name>A0A6N8SH47_9HYPH</name>
<dbReference type="AlphaFoldDB" id="A0A6N8SH47"/>
<dbReference type="Proteomes" id="UP000435802">
    <property type="component" value="Unassembled WGS sequence"/>
</dbReference>
<keyword evidence="2" id="KW-1185">Reference proteome</keyword>
<proteinExistence type="predicted"/>
<evidence type="ECO:0000313" key="1">
    <source>
        <dbReference type="EMBL" id="MXN46080.1"/>
    </source>
</evidence>